<dbReference type="AlphaFoldDB" id="A0AAD5GC67"/>
<accession>A0AAD5GC67</accession>
<proteinExistence type="predicted"/>
<evidence type="ECO:0000313" key="3">
    <source>
        <dbReference type="Proteomes" id="UP001206925"/>
    </source>
</evidence>
<organism evidence="2 3">
    <name type="scientific">Ambrosia artemisiifolia</name>
    <name type="common">Common ragweed</name>
    <dbReference type="NCBI Taxonomy" id="4212"/>
    <lineage>
        <taxon>Eukaryota</taxon>
        <taxon>Viridiplantae</taxon>
        <taxon>Streptophyta</taxon>
        <taxon>Embryophyta</taxon>
        <taxon>Tracheophyta</taxon>
        <taxon>Spermatophyta</taxon>
        <taxon>Magnoliopsida</taxon>
        <taxon>eudicotyledons</taxon>
        <taxon>Gunneridae</taxon>
        <taxon>Pentapetalae</taxon>
        <taxon>asterids</taxon>
        <taxon>campanulids</taxon>
        <taxon>Asterales</taxon>
        <taxon>Asteraceae</taxon>
        <taxon>Asteroideae</taxon>
        <taxon>Heliantheae alliance</taxon>
        <taxon>Heliantheae</taxon>
        <taxon>Ambrosia</taxon>
    </lineage>
</organism>
<sequence length="63" mass="7193">MVGESWFHGLWKPSRKHDHGLEKARIGVLVFEVASVMSKLVNQWNSLTDKQITKLREEIGSST</sequence>
<dbReference type="Pfam" id="PF11961">
    <property type="entry name" value="DUF3475"/>
    <property type="match status" value="1"/>
</dbReference>
<feature type="non-terminal residue" evidence="2">
    <location>
        <position position="63"/>
    </location>
</feature>
<dbReference type="PANTHER" id="PTHR31371:SF20">
    <property type="entry name" value="OS12G0146500 PROTEIN"/>
    <property type="match status" value="1"/>
</dbReference>
<evidence type="ECO:0000259" key="1">
    <source>
        <dbReference type="Pfam" id="PF11961"/>
    </source>
</evidence>
<protein>
    <recommendedName>
        <fullName evidence="1">DUF3475 domain-containing protein</fullName>
    </recommendedName>
</protein>
<gene>
    <name evidence="2" type="ORF">M8C21_032362</name>
</gene>
<dbReference type="Proteomes" id="UP001206925">
    <property type="component" value="Unassembled WGS sequence"/>
</dbReference>
<comment type="caution">
    <text evidence="2">The sequence shown here is derived from an EMBL/GenBank/DDBJ whole genome shotgun (WGS) entry which is preliminary data.</text>
</comment>
<reference evidence="2" key="1">
    <citation type="submission" date="2022-06" db="EMBL/GenBank/DDBJ databases">
        <title>Uncovering the hologenomic basis of an extraordinary plant invasion.</title>
        <authorList>
            <person name="Bieker V.C."/>
            <person name="Martin M.D."/>
            <person name="Gilbert T."/>
            <person name="Hodgins K."/>
            <person name="Battlay P."/>
            <person name="Petersen B."/>
            <person name="Wilson J."/>
        </authorList>
    </citation>
    <scope>NUCLEOTIDE SEQUENCE</scope>
    <source>
        <strain evidence="2">AA19_3_7</strain>
        <tissue evidence="2">Leaf</tissue>
    </source>
</reference>
<keyword evidence="3" id="KW-1185">Reference proteome</keyword>
<dbReference type="PANTHER" id="PTHR31371">
    <property type="entry name" value="BNAC09G50660D PROTEIN"/>
    <property type="match status" value="1"/>
</dbReference>
<evidence type="ECO:0000313" key="2">
    <source>
        <dbReference type="EMBL" id="KAI7736119.1"/>
    </source>
</evidence>
<dbReference type="EMBL" id="JAMZMK010009358">
    <property type="protein sequence ID" value="KAI7736119.1"/>
    <property type="molecule type" value="Genomic_DNA"/>
</dbReference>
<name>A0AAD5GC67_AMBAR</name>
<feature type="domain" description="DUF3475" evidence="1">
    <location>
        <begin position="28"/>
        <end position="62"/>
    </location>
</feature>
<dbReference type="GO" id="GO:0045927">
    <property type="term" value="P:positive regulation of growth"/>
    <property type="evidence" value="ECO:0007669"/>
    <property type="project" value="InterPro"/>
</dbReference>
<dbReference type="InterPro" id="IPR021864">
    <property type="entry name" value="DUF3475"/>
</dbReference>